<feature type="domain" description="O-methyltransferase C-terminal" evidence="4">
    <location>
        <begin position="89"/>
        <end position="284"/>
    </location>
</feature>
<evidence type="ECO:0000256" key="1">
    <source>
        <dbReference type="ARBA" id="ARBA00022603"/>
    </source>
</evidence>
<evidence type="ECO:0000256" key="2">
    <source>
        <dbReference type="ARBA" id="ARBA00022679"/>
    </source>
</evidence>
<dbReference type="PANTHER" id="PTHR43712">
    <property type="entry name" value="PUTATIVE (AFU_ORTHOLOGUE AFUA_4G14580)-RELATED"/>
    <property type="match status" value="1"/>
</dbReference>
<protein>
    <recommendedName>
        <fullName evidence="4">O-methyltransferase C-terminal domain-containing protein</fullName>
    </recommendedName>
</protein>
<dbReference type="PROSITE" id="PS51683">
    <property type="entry name" value="SAM_OMT_II"/>
    <property type="match status" value="1"/>
</dbReference>
<evidence type="ECO:0000313" key="6">
    <source>
        <dbReference type="Proteomes" id="UP000298061"/>
    </source>
</evidence>
<dbReference type="AlphaFoldDB" id="A0A4Z0A0G9"/>
<dbReference type="InterPro" id="IPR029063">
    <property type="entry name" value="SAM-dependent_MTases_sf"/>
</dbReference>
<gene>
    <name evidence="5" type="ORF">EWM64_g4731</name>
</gene>
<evidence type="ECO:0000259" key="4">
    <source>
        <dbReference type="Pfam" id="PF00891"/>
    </source>
</evidence>
<dbReference type="Gene3D" id="3.40.50.150">
    <property type="entry name" value="Vaccinia Virus protein VP39"/>
    <property type="match status" value="1"/>
</dbReference>
<dbReference type="InterPro" id="IPR016461">
    <property type="entry name" value="COMT-like"/>
</dbReference>
<keyword evidence="2" id="KW-0808">Transferase</keyword>
<dbReference type="OrthoDB" id="1606438at2759"/>
<proteinExistence type="predicted"/>
<comment type="caution">
    <text evidence="5">The sequence shown here is derived from an EMBL/GenBank/DDBJ whole genome shotgun (WGS) entry which is preliminary data.</text>
</comment>
<keyword evidence="1" id="KW-0489">Methyltransferase</keyword>
<dbReference type="PANTHER" id="PTHR43712:SF2">
    <property type="entry name" value="O-METHYLTRANSFERASE CICE"/>
    <property type="match status" value="1"/>
</dbReference>
<dbReference type="InterPro" id="IPR001077">
    <property type="entry name" value="COMT_C"/>
</dbReference>
<sequence>MPALFMPCYSPTSQCLVGNEPLRAWIVSMAGIQYASSERLPRVLTDPVKGPSELSADSAFQEAAATTLPFWSWMKEPVQRPDGNLGPRFDAAMFNLGMIGGGRVLSPPLYYGSATIVDVGGGFGGMSLDLAKRYPSLSFIVQDEPEVIAQASDIWKQEMPTALESRRVKLMAHDFFSEQPVKGADVYNLRYILHDWDDKNCVRILSALRSALMSGRDSCIIVCDQVMNTTCGSPSIPSAPEPLLANYGSATRFAHMRDLNMMAQFNGRERTPEDLQSLAVQAGLRLVKIWPCRSLVWITEFRLDHAA</sequence>
<dbReference type="GO" id="GO:0032259">
    <property type="term" value="P:methylation"/>
    <property type="evidence" value="ECO:0007669"/>
    <property type="project" value="UniProtKB-KW"/>
</dbReference>
<evidence type="ECO:0000313" key="5">
    <source>
        <dbReference type="EMBL" id="TFY79279.1"/>
    </source>
</evidence>
<dbReference type="GO" id="GO:0008171">
    <property type="term" value="F:O-methyltransferase activity"/>
    <property type="evidence" value="ECO:0007669"/>
    <property type="project" value="InterPro"/>
</dbReference>
<dbReference type="SUPFAM" id="SSF53335">
    <property type="entry name" value="S-adenosyl-L-methionine-dependent methyltransferases"/>
    <property type="match status" value="1"/>
</dbReference>
<accession>A0A4Z0A0G9</accession>
<keyword evidence="3" id="KW-0949">S-adenosyl-L-methionine</keyword>
<dbReference type="Pfam" id="PF00891">
    <property type="entry name" value="Methyltransf_2"/>
    <property type="match status" value="1"/>
</dbReference>
<name>A0A4Z0A0G9_9AGAM</name>
<keyword evidence="6" id="KW-1185">Reference proteome</keyword>
<dbReference type="Proteomes" id="UP000298061">
    <property type="component" value="Unassembled WGS sequence"/>
</dbReference>
<evidence type="ECO:0000256" key="3">
    <source>
        <dbReference type="ARBA" id="ARBA00022691"/>
    </source>
</evidence>
<dbReference type="EMBL" id="SFCI01000528">
    <property type="protein sequence ID" value="TFY79279.1"/>
    <property type="molecule type" value="Genomic_DNA"/>
</dbReference>
<reference evidence="5 6" key="1">
    <citation type="submission" date="2019-02" db="EMBL/GenBank/DDBJ databases">
        <title>Genome sequencing of the rare red list fungi Hericium alpestre (H. flagellum).</title>
        <authorList>
            <person name="Buettner E."/>
            <person name="Kellner H."/>
        </authorList>
    </citation>
    <scope>NUCLEOTIDE SEQUENCE [LARGE SCALE GENOMIC DNA]</scope>
    <source>
        <strain evidence="5 6">DSM 108284</strain>
    </source>
</reference>
<organism evidence="5 6">
    <name type="scientific">Hericium alpestre</name>
    <dbReference type="NCBI Taxonomy" id="135208"/>
    <lineage>
        <taxon>Eukaryota</taxon>
        <taxon>Fungi</taxon>
        <taxon>Dikarya</taxon>
        <taxon>Basidiomycota</taxon>
        <taxon>Agaricomycotina</taxon>
        <taxon>Agaricomycetes</taxon>
        <taxon>Russulales</taxon>
        <taxon>Hericiaceae</taxon>
        <taxon>Hericium</taxon>
    </lineage>
</organism>